<accession>A0AA88S4S3</accession>
<evidence type="ECO:0008006" key="5">
    <source>
        <dbReference type="Google" id="ProtNLM"/>
    </source>
</evidence>
<evidence type="ECO:0000256" key="2">
    <source>
        <dbReference type="PROSITE-ProRule" id="PRU00708"/>
    </source>
</evidence>
<dbReference type="PANTHER" id="PTHR47926:SF533">
    <property type="entry name" value="DYW DOMAIN-CONTAINING PROTEIN"/>
    <property type="match status" value="1"/>
</dbReference>
<evidence type="ECO:0000256" key="1">
    <source>
        <dbReference type="ARBA" id="ARBA00022737"/>
    </source>
</evidence>
<evidence type="ECO:0000313" key="3">
    <source>
        <dbReference type="EMBL" id="KAK2982795.1"/>
    </source>
</evidence>
<dbReference type="InterPro" id="IPR002885">
    <property type="entry name" value="PPR_rpt"/>
</dbReference>
<gene>
    <name evidence="3" type="ORF">RJ640_005119</name>
</gene>
<sequence>MRLPNQPPPLHEMPFKDEMLWNAMIDGYAKNGDFEESLIAFKKMVYEDMIIDGHVSRSLGLGASGSLKQVLDWKLYSFYCAKVGKLGSASNVFGLDSDCINIVSCTSLINGRVLIKLHFEQGTQLHAQLLKFSCDCDPFVSSILVDMYGNAVYLITQYKCLRQLLCSLRLWEFINGVFARHMKHVLLSGMYAKEKKWDNLRSLGKMLRDENLKKVPGYSWVDVGNETHASGAEDWSHPQRREIFEKLDRLLDR</sequence>
<dbReference type="InterPro" id="IPR046960">
    <property type="entry name" value="PPR_At4g14850-like_plant"/>
</dbReference>
<comment type="caution">
    <text evidence="3">The sequence shown here is derived from an EMBL/GenBank/DDBJ whole genome shotgun (WGS) entry which is preliminary data.</text>
</comment>
<dbReference type="GO" id="GO:0009451">
    <property type="term" value="P:RNA modification"/>
    <property type="evidence" value="ECO:0007669"/>
    <property type="project" value="InterPro"/>
</dbReference>
<keyword evidence="1" id="KW-0677">Repeat</keyword>
<dbReference type="PANTHER" id="PTHR47926">
    <property type="entry name" value="PENTATRICOPEPTIDE REPEAT-CONTAINING PROTEIN"/>
    <property type="match status" value="1"/>
</dbReference>
<dbReference type="Proteomes" id="UP001187471">
    <property type="component" value="Unassembled WGS sequence"/>
</dbReference>
<feature type="repeat" description="PPR" evidence="2">
    <location>
        <begin position="17"/>
        <end position="51"/>
    </location>
</feature>
<keyword evidence="4" id="KW-1185">Reference proteome</keyword>
<dbReference type="PROSITE" id="PS51375">
    <property type="entry name" value="PPR"/>
    <property type="match status" value="1"/>
</dbReference>
<reference evidence="3" key="1">
    <citation type="submission" date="2022-12" db="EMBL/GenBank/DDBJ databases">
        <title>Draft genome assemblies for two species of Escallonia (Escalloniales).</title>
        <authorList>
            <person name="Chanderbali A."/>
            <person name="Dervinis C."/>
            <person name="Anghel I."/>
            <person name="Soltis D."/>
            <person name="Soltis P."/>
            <person name="Zapata F."/>
        </authorList>
    </citation>
    <scope>NUCLEOTIDE SEQUENCE</scope>
    <source>
        <strain evidence="3">UCBG92.1500</strain>
        <tissue evidence="3">Leaf</tissue>
    </source>
</reference>
<dbReference type="NCBIfam" id="TIGR00756">
    <property type="entry name" value="PPR"/>
    <property type="match status" value="1"/>
</dbReference>
<proteinExistence type="predicted"/>
<dbReference type="Gene3D" id="1.25.40.10">
    <property type="entry name" value="Tetratricopeptide repeat domain"/>
    <property type="match status" value="1"/>
</dbReference>
<dbReference type="AlphaFoldDB" id="A0AA88S4S3"/>
<protein>
    <recommendedName>
        <fullName evidence="5">Pentatricopeptide repeat-containing protein</fullName>
    </recommendedName>
</protein>
<dbReference type="GO" id="GO:0003723">
    <property type="term" value="F:RNA binding"/>
    <property type="evidence" value="ECO:0007669"/>
    <property type="project" value="InterPro"/>
</dbReference>
<organism evidence="3 4">
    <name type="scientific">Escallonia rubra</name>
    <dbReference type="NCBI Taxonomy" id="112253"/>
    <lineage>
        <taxon>Eukaryota</taxon>
        <taxon>Viridiplantae</taxon>
        <taxon>Streptophyta</taxon>
        <taxon>Embryophyta</taxon>
        <taxon>Tracheophyta</taxon>
        <taxon>Spermatophyta</taxon>
        <taxon>Magnoliopsida</taxon>
        <taxon>eudicotyledons</taxon>
        <taxon>Gunneridae</taxon>
        <taxon>Pentapetalae</taxon>
        <taxon>asterids</taxon>
        <taxon>campanulids</taxon>
        <taxon>Escalloniales</taxon>
        <taxon>Escalloniaceae</taxon>
        <taxon>Escallonia</taxon>
    </lineage>
</organism>
<evidence type="ECO:0000313" key="4">
    <source>
        <dbReference type="Proteomes" id="UP001187471"/>
    </source>
</evidence>
<dbReference type="EMBL" id="JAVXUO010001388">
    <property type="protein sequence ID" value="KAK2982795.1"/>
    <property type="molecule type" value="Genomic_DNA"/>
</dbReference>
<dbReference type="InterPro" id="IPR011990">
    <property type="entry name" value="TPR-like_helical_dom_sf"/>
</dbReference>
<name>A0AA88S4S3_9ASTE</name>
<dbReference type="Pfam" id="PF01535">
    <property type="entry name" value="PPR"/>
    <property type="match status" value="1"/>
</dbReference>